<dbReference type="RefSeq" id="WP_160890775.1">
    <property type="nucleotide sequence ID" value="NZ_WUMU01000001.1"/>
</dbReference>
<organism evidence="2 3">
    <name type="scientific">Pseudooceanicola albus</name>
    <dbReference type="NCBI Taxonomy" id="2692189"/>
    <lineage>
        <taxon>Bacteria</taxon>
        <taxon>Pseudomonadati</taxon>
        <taxon>Pseudomonadota</taxon>
        <taxon>Alphaproteobacteria</taxon>
        <taxon>Rhodobacterales</taxon>
        <taxon>Paracoccaceae</taxon>
        <taxon>Pseudooceanicola</taxon>
    </lineage>
</organism>
<keyword evidence="3" id="KW-1185">Reference proteome</keyword>
<accession>A0A6L7FX05</accession>
<sequence>MSNASLPGIGHNQGPSMDPGLRWRIHSWTRAKAQHPEARLPVAVVRMRIARAKELGLSYADYAALRRSAGRDVAGYLLSSNALGVLKPGQAASNAVRERLEGLRHVRRIGLAHAPLSPEALLEQVGALDEVWPAPPLLATFARQRAVLARAQGRLPAAGLIAVTALALESDWLAAGRLGGILPAAALFG</sequence>
<evidence type="ECO:0000313" key="3">
    <source>
        <dbReference type="Proteomes" id="UP000477911"/>
    </source>
</evidence>
<evidence type="ECO:0000256" key="1">
    <source>
        <dbReference type="SAM" id="MobiDB-lite"/>
    </source>
</evidence>
<evidence type="ECO:0000313" key="2">
    <source>
        <dbReference type="EMBL" id="MXN16219.1"/>
    </source>
</evidence>
<dbReference type="AlphaFoldDB" id="A0A6L7FX05"/>
<dbReference type="EMBL" id="WUMU01000001">
    <property type="protein sequence ID" value="MXN16219.1"/>
    <property type="molecule type" value="Genomic_DNA"/>
</dbReference>
<name>A0A6L7FX05_9RHOB</name>
<dbReference type="Proteomes" id="UP000477911">
    <property type="component" value="Unassembled WGS sequence"/>
</dbReference>
<feature type="region of interest" description="Disordered" evidence="1">
    <location>
        <begin position="1"/>
        <end position="20"/>
    </location>
</feature>
<reference evidence="2 3" key="1">
    <citation type="submission" date="2019-12" db="EMBL/GenBank/DDBJ databases">
        <authorList>
            <person name="Li M."/>
        </authorList>
    </citation>
    <scope>NUCLEOTIDE SEQUENCE [LARGE SCALE GENOMIC DNA]</scope>
    <source>
        <strain evidence="2 3">GBMRC 2024</strain>
    </source>
</reference>
<gene>
    <name evidence="2" type="ORF">GR170_00095</name>
</gene>
<protein>
    <submittedName>
        <fullName evidence="2">Uncharacterized protein</fullName>
    </submittedName>
</protein>
<proteinExistence type="predicted"/>
<comment type="caution">
    <text evidence="2">The sequence shown here is derived from an EMBL/GenBank/DDBJ whole genome shotgun (WGS) entry which is preliminary data.</text>
</comment>